<sequence>MLSPILPRPETALVGMAAPPPLSNVGFLKSLAYSPPSEKVCLALSKLQSMCDSVSHSGTMNPPGQLDGVAGQIPRSACTPSSVAVSLSDSVRVASLQPTGHCVAPKYRADGSESSRSEQAGDYTFPRVMKKAGARLTCMITVSHLHGSCKS</sequence>
<dbReference type="OrthoDB" id="10475089at2759"/>
<name>A0A2P5HQP1_DIAHE</name>
<proteinExistence type="predicted"/>
<organism evidence="1 2">
    <name type="scientific">Diaporthe helianthi</name>
    <dbReference type="NCBI Taxonomy" id="158607"/>
    <lineage>
        <taxon>Eukaryota</taxon>
        <taxon>Fungi</taxon>
        <taxon>Dikarya</taxon>
        <taxon>Ascomycota</taxon>
        <taxon>Pezizomycotina</taxon>
        <taxon>Sordariomycetes</taxon>
        <taxon>Sordariomycetidae</taxon>
        <taxon>Diaporthales</taxon>
        <taxon>Diaporthaceae</taxon>
        <taxon>Diaporthe</taxon>
    </lineage>
</organism>
<protein>
    <submittedName>
        <fullName evidence="1">Uncharacterized protein</fullName>
    </submittedName>
</protein>
<keyword evidence="2" id="KW-1185">Reference proteome</keyword>
<evidence type="ECO:0000313" key="1">
    <source>
        <dbReference type="EMBL" id="POS72541.1"/>
    </source>
</evidence>
<dbReference type="InParanoid" id="A0A2P5HQP1"/>
<accession>A0A2P5HQP1</accession>
<gene>
    <name evidence="1" type="ORF">DHEL01_v209068</name>
</gene>
<dbReference type="AlphaFoldDB" id="A0A2P5HQP1"/>
<dbReference type="Proteomes" id="UP000094444">
    <property type="component" value="Unassembled WGS sequence"/>
</dbReference>
<evidence type="ECO:0000313" key="2">
    <source>
        <dbReference type="Proteomes" id="UP000094444"/>
    </source>
</evidence>
<comment type="caution">
    <text evidence="1">The sequence shown here is derived from an EMBL/GenBank/DDBJ whole genome shotgun (WGS) entry which is preliminary data.</text>
</comment>
<reference evidence="1" key="1">
    <citation type="submission" date="2017-09" db="EMBL/GenBank/DDBJ databases">
        <title>Polyketide synthases of a Diaporthe helianthi virulent isolate.</title>
        <authorList>
            <person name="Baroncelli R."/>
        </authorList>
    </citation>
    <scope>NUCLEOTIDE SEQUENCE [LARGE SCALE GENOMIC DNA]</scope>
    <source>
        <strain evidence="1">7/96</strain>
    </source>
</reference>
<dbReference type="EMBL" id="MAVT02000976">
    <property type="protein sequence ID" value="POS72541.1"/>
    <property type="molecule type" value="Genomic_DNA"/>
</dbReference>